<dbReference type="GO" id="GO:0020037">
    <property type="term" value="F:heme binding"/>
    <property type="evidence" value="ECO:0007669"/>
    <property type="project" value="InterPro"/>
</dbReference>
<keyword evidence="2" id="KW-1185">Reference proteome</keyword>
<evidence type="ECO:0000313" key="1">
    <source>
        <dbReference type="EMBL" id="EKM56105.1"/>
    </source>
</evidence>
<name>K5WA52_PHACS</name>
<gene>
    <name evidence="1" type="ORF">PHACADRAFT_257177</name>
</gene>
<dbReference type="GO" id="GO:0004497">
    <property type="term" value="F:monooxygenase activity"/>
    <property type="evidence" value="ECO:0007669"/>
    <property type="project" value="InterPro"/>
</dbReference>
<dbReference type="AlphaFoldDB" id="K5WA52"/>
<sequence>MRYDTFMQNVSLLSILAGLFEVSFEDVTIADLSIVARGINDLWKLSKTTDTLPPHMLSDINTRLRAWIPAQPNPVDFIIPAFETMWRVVAITVAYTHADPLARTVLHIFLTDPTAAAFTRSDSDTPSVEALITETIRLHPPTRRISRHVTAGSTQVAVADIGALHRDKGIWGADADVYNATRHQHRTPEQAQALLGFGAGTLKCVASRWAPHAAGIIVATIADRIADGIEIVEGKGIGTGGRDGWEGWSVECVECA</sequence>
<reference evidence="1 2" key="1">
    <citation type="journal article" date="2012" name="BMC Genomics">
        <title>Comparative genomics of the white-rot fungi, Phanerochaete carnosa and P. chrysosporium, to elucidate the genetic basis of the distinct wood types they colonize.</title>
        <authorList>
            <person name="Suzuki H."/>
            <person name="MacDonald J."/>
            <person name="Syed K."/>
            <person name="Salamov A."/>
            <person name="Hori C."/>
            <person name="Aerts A."/>
            <person name="Henrissat B."/>
            <person name="Wiebenga A."/>
            <person name="vanKuyk P.A."/>
            <person name="Barry K."/>
            <person name="Lindquist E."/>
            <person name="LaButti K."/>
            <person name="Lapidus A."/>
            <person name="Lucas S."/>
            <person name="Coutinho P."/>
            <person name="Gong Y."/>
            <person name="Samejima M."/>
            <person name="Mahadevan R."/>
            <person name="Abou-Zaid M."/>
            <person name="de Vries R.P."/>
            <person name="Igarashi K."/>
            <person name="Yadav J.S."/>
            <person name="Grigoriev I.V."/>
            <person name="Master E.R."/>
        </authorList>
    </citation>
    <scope>NUCLEOTIDE SEQUENCE [LARGE SCALE GENOMIC DNA]</scope>
    <source>
        <strain evidence="1 2">HHB-10118-sp</strain>
    </source>
</reference>
<proteinExistence type="predicted"/>
<organism evidence="1 2">
    <name type="scientific">Phanerochaete carnosa (strain HHB-10118-sp)</name>
    <name type="common">White-rot fungus</name>
    <name type="synonym">Peniophora carnosa</name>
    <dbReference type="NCBI Taxonomy" id="650164"/>
    <lineage>
        <taxon>Eukaryota</taxon>
        <taxon>Fungi</taxon>
        <taxon>Dikarya</taxon>
        <taxon>Basidiomycota</taxon>
        <taxon>Agaricomycotina</taxon>
        <taxon>Agaricomycetes</taxon>
        <taxon>Polyporales</taxon>
        <taxon>Phanerochaetaceae</taxon>
        <taxon>Phanerochaete</taxon>
    </lineage>
</organism>
<evidence type="ECO:0008006" key="3">
    <source>
        <dbReference type="Google" id="ProtNLM"/>
    </source>
</evidence>
<dbReference type="SUPFAM" id="SSF48264">
    <property type="entry name" value="Cytochrome P450"/>
    <property type="match status" value="1"/>
</dbReference>
<dbReference type="KEGG" id="pco:PHACADRAFT_257177"/>
<protein>
    <recommendedName>
        <fullName evidence="3">Cytochrome P450</fullName>
    </recommendedName>
</protein>
<dbReference type="RefSeq" id="XP_007396403.1">
    <property type="nucleotide sequence ID" value="XM_007396341.1"/>
</dbReference>
<dbReference type="GeneID" id="18916779"/>
<accession>K5WA52</accession>
<dbReference type="EMBL" id="JH930472">
    <property type="protein sequence ID" value="EKM56105.1"/>
    <property type="molecule type" value="Genomic_DNA"/>
</dbReference>
<evidence type="ECO:0000313" key="2">
    <source>
        <dbReference type="Proteomes" id="UP000008370"/>
    </source>
</evidence>
<dbReference type="GO" id="GO:0005506">
    <property type="term" value="F:iron ion binding"/>
    <property type="evidence" value="ECO:0007669"/>
    <property type="project" value="InterPro"/>
</dbReference>
<dbReference type="OrthoDB" id="2795641at2759"/>
<dbReference type="InParanoid" id="K5WA52"/>
<dbReference type="GO" id="GO:0016705">
    <property type="term" value="F:oxidoreductase activity, acting on paired donors, with incorporation or reduction of molecular oxygen"/>
    <property type="evidence" value="ECO:0007669"/>
    <property type="project" value="InterPro"/>
</dbReference>
<dbReference type="Gene3D" id="1.10.630.10">
    <property type="entry name" value="Cytochrome P450"/>
    <property type="match status" value="1"/>
</dbReference>
<dbReference type="HOGENOM" id="CLU_044612_1_0_1"/>
<dbReference type="InterPro" id="IPR036396">
    <property type="entry name" value="Cyt_P450_sf"/>
</dbReference>
<dbReference type="Proteomes" id="UP000008370">
    <property type="component" value="Unassembled WGS sequence"/>
</dbReference>